<evidence type="ECO:0000259" key="7">
    <source>
        <dbReference type="PROSITE" id="PS50850"/>
    </source>
</evidence>
<dbReference type="InterPro" id="IPR036259">
    <property type="entry name" value="MFS_trans_sf"/>
</dbReference>
<dbReference type="CDD" id="cd17321">
    <property type="entry name" value="MFS_MMR_MDR_like"/>
    <property type="match status" value="1"/>
</dbReference>
<feature type="transmembrane region" description="Helical" evidence="6">
    <location>
        <begin position="320"/>
        <end position="343"/>
    </location>
</feature>
<feature type="domain" description="Major facilitator superfamily (MFS) profile" evidence="7">
    <location>
        <begin position="23"/>
        <end position="494"/>
    </location>
</feature>
<dbReference type="InterPro" id="IPR020846">
    <property type="entry name" value="MFS_dom"/>
</dbReference>
<evidence type="ECO:0000256" key="5">
    <source>
        <dbReference type="ARBA" id="ARBA00023136"/>
    </source>
</evidence>
<evidence type="ECO:0000256" key="1">
    <source>
        <dbReference type="ARBA" id="ARBA00004651"/>
    </source>
</evidence>
<keyword evidence="9" id="KW-1185">Reference proteome</keyword>
<feature type="transmembrane region" description="Helical" evidence="6">
    <location>
        <begin position="186"/>
        <end position="204"/>
    </location>
</feature>
<feature type="transmembrane region" description="Helical" evidence="6">
    <location>
        <begin position="126"/>
        <end position="147"/>
    </location>
</feature>
<reference evidence="9" key="1">
    <citation type="journal article" date="2019" name="Int. J. Syst. Evol. Microbiol.">
        <title>The Global Catalogue of Microorganisms (GCM) 10K type strain sequencing project: providing services to taxonomists for standard genome sequencing and annotation.</title>
        <authorList>
            <consortium name="The Broad Institute Genomics Platform"/>
            <consortium name="The Broad Institute Genome Sequencing Center for Infectious Disease"/>
            <person name="Wu L."/>
            <person name="Ma J."/>
        </authorList>
    </citation>
    <scope>NUCLEOTIDE SEQUENCE [LARGE SCALE GENOMIC DNA]</scope>
    <source>
        <strain evidence="9">JCM 19125</strain>
    </source>
</reference>
<keyword evidence="5 6" id="KW-0472">Membrane</keyword>
<dbReference type="EMBL" id="BAABLV010000017">
    <property type="protein sequence ID" value="GAA4895005.1"/>
    <property type="molecule type" value="Genomic_DNA"/>
</dbReference>
<feature type="transmembrane region" description="Helical" evidence="6">
    <location>
        <begin position="94"/>
        <end position="120"/>
    </location>
</feature>
<feature type="transmembrane region" description="Helical" evidence="6">
    <location>
        <begin position="355"/>
        <end position="374"/>
    </location>
</feature>
<name>A0ABP9F9H4_9ACTN</name>
<proteinExistence type="predicted"/>
<dbReference type="InterPro" id="IPR011701">
    <property type="entry name" value="MFS"/>
</dbReference>
<dbReference type="SUPFAM" id="SSF103473">
    <property type="entry name" value="MFS general substrate transporter"/>
    <property type="match status" value="1"/>
</dbReference>
<feature type="transmembrane region" description="Helical" evidence="6">
    <location>
        <begin position="243"/>
        <end position="265"/>
    </location>
</feature>
<keyword evidence="2" id="KW-0813">Transport</keyword>
<gene>
    <name evidence="8" type="ORF">GCM10025789_10540</name>
</gene>
<keyword evidence="4 6" id="KW-1133">Transmembrane helix</keyword>
<dbReference type="Gene3D" id="1.20.1250.20">
    <property type="entry name" value="MFS general substrate transporter like domains"/>
    <property type="match status" value="1"/>
</dbReference>
<keyword evidence="3 6" id="KW-0812">Transmembrane</keyword>
<dbReference type="PANTHER" id="PTHR42718:SF9">
    <property type="entry name" value="MAJOR FACILITATOR SUPERFAMILY MULTIDRUG TRANSPORTER MFSC"/>
    <property type="match status" value="1"/>
</dbReference>
<evidence type="ECO:0000256" key="2">
    <source>
        <dbReference type="ARBA" id="ARBA00022448"/>
    </source>
</evidence>
<feature type="transmembrane region" description="Helical" evidence="6">
    <location>
        <begin position="464"/>
        <end position="490"/>
    </location>
</feature>
<accession>A0ABP9F9H4</accession>
<feature type="transmembrane region" description="Helical" evidence="6">
    <location>
        <begin position="159"/>
        <end position="180"/>
    </location>
</feature>
<comment type="subcellular location">
    <subcellularLocation>
        <location evidence="1">Cell membrane</location>
        <topology evidence="1">Multi-pass membrane protein</topology>
    </subcellularLocation>
</comment>
<feature type="transmembrane region" description="Helical" evidence="6">
    <location>
        <begin position="286"/>
        <end position="308"/>
    </location>
</feature>
<evidence type="ECO:0000256" key="4">
    <source>
        <dbReference type="ARBA" id="ARBA00022989"/>
    </source>
</evidence>
<feature type="transmembrane region" description="Helical" evidence="6">
    <location>
        <begin position="23"/>
        <end position="44"/>
    </location>
</feature>
<dbReference type="Pfam" id="PF07690">
    <property type="entry name" value="MFS_1"/>
    <property type="match status" value="1"/>
</dbReference>
<protein>
    <submittedName>
        <fullName evidence="8">MFS transporter</fullName>
    </submittedName>
</protein>
<dbReference type="Proteomes" id="UP001501521">
    <property type="component" value="Unassembled WGS sequence"/>
</dbReference>
<evidence type="ECO:0000313" key="9">
    <source>
        <dbReference type="Proteomes" id="UP001501521"/>
    </source>
</evidence>
<feature type="transmembrane region" description="Helical" evidence="6">
    <location>
        <begin position="380"/>
        <end position="400"/>
    </location>
</feature>
<dbReference type="PROSITE" id="PS50850">
    <property type="entry name" value="MFS"/>
    <property type="match status" value="1"/>
</dbReference>
<evidence type="ECO:0000256" key="6">
    <source>
        <dbReference type="SAM" id="Phobius"/>
    </source>
</evidence>
<feature type="transmembrane region" description="Helical" evidence="6">
    <location>
        <begin position="64"/>
        <end position="82"/>
    </location>
</feature>
<dbReference type="Gene3D" id="1.20.1720.10">
    <property type="entry name" value="Multidrug resistance protein D"/>
    <property type="match status" value="1"/>
</dbReference>
<dbReference type="PANTHER" id="PTHR42718">
    <property type="entry name" value="MAJOR FACILITATOR SUPERFAMILY MULTIDRUG TRANSPORTER MFSC"/>
    <property type="match status" value="1"/>
</dbReference>
<evidence type="ECO:0000313" key="8">
    <source>
        <dbReference type="EMBL" id="GAA4895005.1"/>
    </source>
</evidence>
<evidence type="ECO:0000256" key="3">
    <source>
        <dbReference type="ARBA" id="ARBA00022692"/>
    </source>
</evidence>
<feature type="transmembrane region" description="Helical" evidence="6">
    <location>
        <begin position="216"/>
        <end position="237"/>
    </location>
</feature>
<feature type="transmembrane region" description="Helical" evidence="6">
    <location>
        <begin position="421"/>
        <end position="444"/>
    </location>
</feature>
<organism evidence="8 9">
    <name type="scientific">Tessaracoccus lubricantis</name>
    <dbReference type="NCBI Taxonomy" id="545543"/>
    <lineage>
        <taxon>Bacteria</taxon>
        <taxon>Bacillati</taxon>
        <taxon>Actinomycetota</taxon>
        <taxon>Actinomycetes</taxon>
        <taxon>Propionibacteriales</taxon>
        <taxon>Propionibacteriaceae</taxon>
        <taxon>Tessaracoccus</taxon>
    </lineage>
</organism>
<comment type="caution">
    <text evidence="8">The sequence shown here is derived from an EMBL/GenBank/DDBJ whole genome shotgun (WGS) entry which is preliminary data.</text>
</comment>
<sequence length="527" mass="55582">MARKGVRAMSDTPTTKQLGTEKLLWGIVLAVVTFWLFAGTAGTVAPDMMADINSTGDHIDASSLNLAVSLTGLFSGLFMVLFGGLADKMGRVRITLAGVVLNAVGSLLLVFASGAAALPLLLVGRAIQGLGAAAIMPASMALVKAYWDGKGRQRAVSMWSIGSWGGSGLAAIFGGTVVQFVGWRGIFIASVLISAVAFVMIMGTPENKVVTQRTRFDVVGLVLFIVGTLGLMIVLLYGSQLGWTSWLTLLLAVVAVVAYVAFVVWERRQDNPFIDFTLFRNTTFTGATISNFLVNGTIGMLIISQQVIQMAGEKPDGSPYTAFDAGLLSLGYGIFIIAFIRVGEKLLQRFGARKPMIWGSLISIVACLMLMATHVLIGQYAILAIIAYCLFGLGLAFYATPSTDAALTNLPAVQAGSGSGIYKMASTLGGAIGTAVSLAVYYGLMGTRVPDLIVMEGRSDNESLRLAAMVAIGVSLVFLLLAILSIVMTIPKSDGRISPRPQPTPDEEATLIECPTCHGVGKVHAQH</sequence>